<dbReference type="HAMAP" id="MF_00244">
    <property type="entry name" value="NaMN_adenylyltr"/>
    <property type="match status" value="1"/>
</dbReference>
<keyword evidence="8 11" id="KW-0067">ATP-binding</keyword>
<sequence length="211" mass="23654">MIKHIGILGGTFDPVHNGHIRCAHYVQQHCALDEVRLMPCHLPAHRATPGVSSEQRAAMVQLAISQYPQLKLERLELNKPSASYTADSLQLLSTQEPGSRFYFIIGMDSLCYFRSWKNWPDILKLAHLLVCQRPGYSQQDGDAPALLQQFGVTDLATMRQRPSGCIMLLANPLADISASEIRRQLQQQQSAAKTLDPAVLNYIQTQQLYQA</sequence>
<dbReference type="GO" id="GO:0009435">
    <property type="term" value="P:NAD+ biosynthetic process"/>
    <property type="evidence" value="ECO:0007669"/>
    <property type="project" value="UniProtKB-UniRule"/>
</dbReference>
<keyword evidence="5 11" id="KW-0808">Transferase</keyword>
<evidence type="ECO:0000256" key="7">
    <source>
        <dbReference type="ARBA" id="ARBA00022741"/>
    </source>
</evidence>
<gene>
    <name evidence="11" type="primary">nadD</name>
    <name evidence="13" type="ORF">SAMN05660691_02798</name>
</gene>
<dbReference type="InterPro" id="IPR005248">
    <property type="entry name" value="NadD/NMNAT"/>
</dbReference>
<evidence type="ECO:0000256" key="1">
    <source>
        <dbReference type="ARBA" id="ARBA00002324"/>
    </source>
</evidence>
<comment type="function">
    <text evidence="1 11">Catalyzes the reversible adenylation of nicotinate mononucleotide (NaMN) to nicotinic acid adenine dinucleotide (NaAD).</text>
</comment>
<keyword evidence="14" id="KW-1185">Reference proteome</keyword>
<evidence type="ECO:0000256" key="10">
    <source>
        <dbReference type="ARBA" id="ARBA00048721"/>
    </source>
</evidence>
<dbReference type="CDD" id="cd02165">
    <property type="entry name" value="NMNAT"/>
    <property type="match status" value="1"/>
</dbReference>
<evidence type="ECO:0000256" key="5">
    <source>
        <dbReference type="ARBA" id="ARBA00022679"/>
    </source>
</evidence>
<dbReference type="STRING" id="173990.SAMN05660691_02798"/>
<evidence type="ECO:0000256" key="8">
    <source>
        <dbReference type="ARBA" id="ARBA00022840"/>
    </source>
</evidence>
<comment type="similarity">
    <text evidence="3 11">Belongs to the NadD family.</text>
</comment>
<name>A0A1H6MPH1_9GAMM</name>
<reference evidence="14" key="1">
    <citation type="submission" date="2016-10" db="EMBL/GenBank/DDBJ databases">
        <authorList>
            <person name="Varghese N."/>
            <person name="Submissions S."/>
        </authorList>
    </citation>
    <scope>NUCLEOTIDE SEQUENCE [LARGE SCALE GENOMIC DNA]</scope>
    <source>
        <strain evidence="14">DSM 17616</strain>
    </source>
</reference>
<dbReference type="InterPro" id="IPR004821">
    <property type="entry name" value="Cyt_trans-like"/>
</dbReference>
<dbReference type="Proteomes" id="UP000199371">
    <property type="component" value="Unassembled WGS sequence"/>
</dbReference>
<dbReference type="AlphaFoldDB" id="A0A1H6MPH1"/>
<evidence type="ECO:0000256" key="11">
    <source>
        <dbReference type="HAMAP-Rule" id="MF_00244"/>
    </source>
</evidence>
<keyword evidence="9 11" id="KW-0520">NAD</keyword>
<evidence type="ECO:0000313" key="13">
    <source>
        <dbReference type="EMBL" id="SEI01359.1"/>
    </source>
</evidence>
<dbReference type="GO" id="GO:0005524">
    <property type="term" value="F:ATP binding"/>
    <property type="evidence" value="ECO:0007669"/>
    <property type="project" value="UniProtKB-KW"/>
</dbReference>
<evidence type="ECO:0000313" key="14">
    <source>
        <dbReference type="Proteomes" id="UP000199371"/>
    </source>
</evidence>
<comment type="catalytic activity">
    <reaction evidence="10 11">
        <text>nicotinate beta-D-ribonucleotide + ATP + H(+) = deamido-NAD(+) + diphosphate</text>
        <dbReference type="Rhea" id="RHEA:22860"/>
        <dbReference type="ChEBI" id="CHEBI:15378"/>
        <dbReference type="ChEBI" id="CHEBI:30616"/>
        <dbReference type="ChEBI" id="CHEBI:33019"/>
        <dbReference type="ChEBI" id="CHEBI:57502"/>
        <dbReference type="ChEBI" id="CHEBI:58437"/>
        <dbReference type="EC" id="2.7.7.18"/>
    </reaction>
</comment>
<protein>
    <recommendedName>
        <fullName evidence="11">Probable nicotinate-nucleotide adenylyltransferase</fullName>
        <ecNumber evidence="11">2.7.7.18</ecNumber>
    </recommendedName>
    <alternativeName>
        <fullName evidence="11">Deamido-NAD(+) diphosphorylase</fullName>
    </alternativeName>
    <alternativeName>
        <fullName evidence="11">Deamido-NAD(+) pyrophosphorylase</fullName>
    </alternativeName>
    <alternativeName>
        <fullName evidence="11">Nicotinate mononucleotide adenylyltransferase</fullName>
        <shortName evidence="11">NaMN adenylyltransferase</shortName>
    </alternativeName>
</protein>
<dbReference type="InterPro" id="IPR014729">
    <property type="entry name" value="Rossmann-like_a/b/a_fold"/>
</dbReference>
<evidence type="ECO:0000256" key="2">
    <source>
        <dbReference type="ARBA" id="ARBA00005019"/>
    </source>
</evidence>
<dbReference type="PANTHER" id="PTHR39321">
    <property type="entry name" value="NICOTINATE-NUCLEOTIDE ADENYLYLTRANSFERASE-RELATED"/>
    <property type="match status" value="1"/>
</dbReference>
<evidence type="ECO:0000256" key="3">
    <source>
        <dbReference type="ARBA" id="ARBA00009014"/>
    </source>
</evidence>
<keyword evidence="7 11" id="KW-0547">Nucleotide-binding</keyword>
<accession>A0A1H6MPH1</accession>
<feature type="domain" description="Cytidyltransferase-like" evidence="12">
    <location>
        <begin position="7"/>
        <end position="183"/>
    </location>
</feature>
<dbReference type="OrthoDB" id="5295945at2"/>
<dbReference type="GO" id="GO:0004515">
    <property type="term" value="F:nicotinate-nucleotide adenylyltransferase activity"/>
    <property type="evidence" value="ECO:0007669"/>
    <property type="project" value="UniProtKB-UniRule"/>
</dbReference>
<dbReference type="NCBIfam" id="NF000839">
    <property type="entry name" value="PRK00071.1-1"/>
    <property type="match status" value="1"/>
</dbReference>
<dbReference type="NCBIfam" id="TIGR00125">
    <property type="entry name" value="cyt_tran_rel"/>
    <property type="match status" value="1"/>
</dbReference>
<keyword evidence="6 11" id="KW-0548">Nucleotidyltransferase</keyword>
<dbReference type="EC" id="2.7.7.18" evidence="11"/>
<dbReference type="RefSeq" id="WP_092794532.1">
    <property type="nucleotide sequence ID" value="NZ_FNXF01000011.1"/>
</dbReference>
<dbReference type="Pfam" id="PF01467">
    <property type="entry name" value="CTP_transf_like"/>
    <property type="match status" value="1"/>
</dbReference>
<keyword evidence="4 11" id="KW-0662">Pyridine nucleotide biosynthesis</keyword>
<dbReference type="SUPFAM" id="SSF52374">
    <property type="entry name" value="Nucleotidylyl transferase"/>
    <property type="match status" value="1"/>
</dbReference>
<comment type="pathway">
    <text evidence="2 11">Cofactor biosynthesis; NAD(+) biosynthesis; deamido-NAD(+) from nicotinate D-ribonucleotide: step 1/1.</text>
</comment>
<dbReference type="Gene3D" id="3.40.50.620">
    <property type="entry name" value="HUPs"/>
    <property type="match status" value="1"/>
</dbReference>
<dbReference type="NCBIfam" id="NF000840">
    <property type="entry name" value="PRK00071.1-3"/>
    <property type="match status" value="1"/>
</dbReference>
<dbReference type="UniPathway" id="UPA00253">
    <property type="reaction ID" value="UER00332"/>
</dbReference>
<evidence type="ECO:0000256" key="4">
    <source>
        <dbReference type="ARBA" id="ARBA00022642"/>
    </source>
</evidence>
<dbReference type="EMBL" id="FNXF01000011">
    <property type="protein sequence ID" value="SEI01359.1"/>
    <property type="molecule type" value="Genomic_DNA"/>
</dbReference>
<dbReference type="NCBIfam" id="TIGR00482">
    <property type="entry name" value="nicotinate (nicotinamide) nucleotide adenylyltransferase"/>
    <property type="match status" value="1"/>
</dbReference>
<dbReference type="PANTHER" id="PTHR39321:SF3">
    <property type="entry name" value="PHOSPHOPANTETHEINE ADENYLYLTRANSFERASE"/>
    <property type="match status" value="1"/>
</dbReference>
<evidence type="ECO:0000256" key="6">
    <source>
        <dbReference type="ARBA" id="ARBA00022695"/>
    </source>
</evidence>
<evidence type="ECO:0000259" key="12">
    <source>
        <dbReference type="Pfam" id="PF01467"/>
    </source>
</evidence>
<proteinExistence type="inferred from homology"/>
<evidence type="ECO:0000256" key="9">
    <source>
        <dbReference type="ARBA" id="ARBA00023027"/>
    </source>
</evidence>
<organism evidence="13 14">
    <name type="scientific">Rheinheimera pacifica</name>
    <dbReference type="NCBI Taxonomy" id="173990"/>
    <lineage>
        <taxon>Bacteria</taxon>
        <taxon>Pseudomonadati</taxon>
        <taxon>Pseudomonadota</taxon>
        <taxon>Gammaproteobacteria</taxon>
        <taxon>Chromatiales</taxon>
        <taxon>Chromatiaceae</taxon>
        <taxon>Rheinheimera</taxon>
    </lineage>
</organism>